<reference evidence="1 2" key="1">
    <citation type="submission" date="2019-08" db="EMBL/GenBank/DDBJ databases">
        <title>Ulvibacter marinistellae sp. nov., isolated from a starfish, Patiria pectinifera.</title>
        <authorList>
            <person name="Kawano K."/>
            <person name="Ushijima N."/>
            <person name="Kihara M."/>
            <person name="Itoh H."/>
        </authorList>
    </citation>
    <scope>NUCLEOTIDE SEQUENCE [LARGE SCALE GENOMIC DNA]</scope>
    <source>
        <strain evidence="1 2">KK4</strain>
    </source>
</reference>
<dbReference type="EMBL" id="BKCF01000006">
    <property type="protein sequence ID" value="GEQ87169.1"/>
    <property type="molecule type" value="Genomic_DNA"/>
</dbReference>
<keyword evidence="2" id="KW-1185">Reference proteome</keyword>
<proteinExistence type="predicted"/>
<dbReference type="OrthoDB" id="627554at2"/>
<evidence type="ECO:0000313" key="1">
    <source>
        <dbReference type="EMBL" id="GEQ87169.1"/>
    </source>
</evidence>
<comment type="caution">
    <text evidence="1">The sequence shown here is derived from an EMBL/GenBank/DDBJ whole genome shotgun (WGS) entry which is preliminary data.</text>
</comment>
<dbReference type="Pfam" id="PF09411">
    <property type="entry name" value="PagL"/>
    <property type="match status" value="1"/>
</dbReference>
<dbReference type="Gene3D" id="2.40.160.20">
    <property type="match status" value="1"/>
</dbReference>
<accession>A0A5J4G2S5</accession>
<evidence type="ECO:0000313" key="2">
    <source>
        <dbReference type="Proteomes" id="UP000326994"/>
    </source>
</evidence>
<dbReference type="RefSeq" id="WP_151895090.1">
    <property type="nucleotide sequence ID" value="NZ_BKCF01000006.1"/>
</dbReference>
<gene>
    <name evidence="1" type="ORF">ULMS_26770</name>
</gene>
<organism evidence="1 2">
    <name type="scientific">Patiriisocius marinistellae</name>
    <dbReference type="NCBI Taxonomy" id="2494560"/>
    <lineage>
        <taxon>Bacteria</taxon>
        <taxon>Pseudomonadati</taxon>
        <taxon>Bacteroidota</taxon>
        <taxon>Flavobacteriia</taxon>
        <taxon>Flavobacteriales</taxon>
        <taxon>Flavobacteriaceae</taxon>
        <taxon>Patiriisocius</taxon>
    </lineage>
</organism>
<protein>
    <recommendedName>
        <fullName evidence="3">Deacylase</fullName>
    </recommendedName>
</protein>
<dbReference type="InterPro" id="IPR018550">
    <property type="entry name" value="Lipid-A_deacylase-rel"/>
</dbReference>
<sequence length="418" mass="47563">MKKKLLLILIISIPLSLIGQETRLWKKSAFTITPEVLTGITAPANDGFPETDLHKQLLITLGRNHKNNPQEWAQRIKGLRTGIGFGISDFGNLDSLGVAITVIPQIQFNAFGSERFSVTTGMGASYFTKNYDPITNPNNRAVTTDYTWAFRLFLNYNFLKTQSLDWNIGIGYSHHSNGHTKLDNQGYNSFLLSLSAAINNPFKISEENIPIPKKIVEHSSYSYFTLRGGLGWNVLALAFNDNREVYSFSAEYGKVYNNTWKVGLGLNYRFYEHYYDYINGNESLVQHGREFEDFKEHPVWNASNISVAINGEVLLNHVGIAVQIGYNFHKPGYKIDYRINEGWDNTPREIPESWMLGEFNTKFKLKHRISSRIGAKYYFIGTTKQPQHNIFIGAHLNSNLGQADFSEVSFGYVYNFGN</sequence>
<evidence type="ECO:0008006" key="3">
    <source>
        <dbReference type="Google" id="ProtNLM"/>
    </source>
</evidence>
<dbReference type="Proteomes" id="UP000326994">
    <property type="component" value="Unassembled WGS sequence"/>
</dbReference>
<name>A0A5J4G2S5_9FLAO</name>
<dbReference type="AlphaFoldDB" id="A0A5J4G2S5"/>